<dbReference type="InterPro" id="IPR044894">
    <property type="entry name" value="TubC_N_sf"/>
</dbReference>
<dbReference type="InterPro" id="IPR041464">
    <property type="entry name" value="TubC_N"/>
</dbReference>
<dbReference type="EMBL" id="GL890970">
    <property type="protein sequence ID" value="EGJ29404.1"/>
    <property type="molecule type" value="Genomic_DNA"/>
</dbReference>
<keyword evidence="8" id="KW-1185">Reference proteome</keyword>
<comment type="cofactor">
    <cofactor evidence="1">
        <name>pantetheine 4'-phosphate</name>
        <dbReference type="ChEBI" id="CHEBI:47942"/>
    </cofactor>
</comment>
<dbReference type="Gene3D" id="1.10.10.1830">
    <property type="entry name" value="Non-ribosomal peptide synthase, adenylation domain"/>
    <property type="match status" value="1"/>
</dbReference>
<sequence>MKTFEFVSYLQNLGVKLWIDKGQLGCQAPKGVITPDLRQDMVERKTEILEFMRKAHTTQEPLATTIKQIPRDGKLLLSFAQERLWFVNQLFPDNSSYNQPIALNLKGPLNVVALEQSLKEIIQRHETLRTSFPEINGQPVQIVAPVMELPLTVVDLQSGDSTYQQSEKVKELVRQEAMATFDLANGPVVQVTLLQLESEHHVLLIKMHHIISDGWSLGILVRELSTLYEAFAQGKSSVLPELPIQYADFASWQREWLTGEVLEKQLNYWKKQLSGISPILDIPTNYPRPTEPTFKGGMEYFKLDSYLTQKLKQLSQESGSTLFMTLLAAFFVLLSRYSGQSDLVVGSPIANRNRREIEPLIGMFVNTLVLRADLSDNPTFRKLLERVQKTTLDAYTHQDLPFEKLLGELQTERNLSHNALVQVMFALQNNKMEAWNLPGLRVSEMEFDFDFTRFDLEVHCWEVSSGIEAYCVYSTDIFEPDTIARMMGHFQTLLEAVVANPEQKVLQLPLMKSSELHQILVEWNNTKTDYPKDKCIHQLFEEQVEKTPDAVAVVFEDKQLTYSELNSRANQLAHYLQTLGVKPEVLVGICVERSLEMIVGLLGILKAGGAYVPLDPNYPSERLAYMLFDAGVLVLLTQQSLVVSLPEHQTQVVCLDRDWDAIASLSNQNLLNEANPENLAYVIYTSGSTGKPKGVAIEHHSPVALCNWAKKIFTIEQLAGVLASTSICFDLSIFEIFVTLSCGGQVILANNALDLPNVKQADEVTLINTVPSAVTELLIIKAIPSNVKIINLAGEVFTNQLVQKLYQQESVQGVYNLYGPSEDTTYSTYTLLEKGAKTEPTIGRPITNTEIYILDKNTQPVPIGVAGELHIGGAGLARGYLNNSELTVEKFIPNPFDNNCKLYKTGDLVRYLPNGDIKFISRIDHQVKVRGYRIETGEIEAVLNSYPQVQETVVVAREDNFGNKGLVAYLVLESETPEVSDTEQIEKVKQYVKEQLPKYMIPSRFLLLPELPLTPNGKVDRKALPVPDVVSSMSIYVAPETETQKVLAGIWAEVLGIEKVGIHDNFFDLGGHSLLATQVVSRIGQAFDIEFPLRKIFESSTVESISKYIDACIWAAKTHPIVQDNTVNKRNQGVL</sequence>
<evidence type="ECO:0000313" key="7">
    <source>
        <dbReference type="EMBL" id="EGJ29404.1"/>
    </source>
</evidence>
<dbReference type="Pfam" id="PF13193">
    <property type="entry name" value="AMP-binding_C"/>
    <property type="match status" value="1"/>
</dbReference>
<dbReference type="InterPro" id="IPR000873">
    <property type="entry name" value="AMP-dep_synth/lig_dom"/>
</dbReference>
<dbReference type="InterPro" id="IPR045851">
    <property type="entry name" value="AMP-bd_C_sf"/>
</dbReference>
<dbReference type="EMBL" id="HQ696503">
    <property type="protein sequence ID" value="AEF01453.1"/>
    <property type="molecule type" value="Genomic_DNA"/>
</dbReference>
<reference evidence="7" key="3">
    <citation type="journal article" date="2011" name="Proc. Natl. Acad. Sci. U.S.A.">
        <title>Genomic insights into the physiology and ecology of the marine filamentous cyanobacterium Lyngbya majuscula.</title>
        <authorList>
            <person name="Jones A.C."/>
            <person name="Monroe E.A."/>
            <person name="Podell S."/>
            <person name="Hess W.R."/>
            <person name="Klages S."/>
            <person name="Esquenazi E."/>
            <person name="Niessen S."/>
            <person name="Hoover H."/>
            <person name="Rothmann M."/>
            <person name="Lasken R.S."/>
            <person name="Yates J.R.III."/>
            <person name="Reinhardt R."/>
            <person name="Kube M."/>
            <person name="Burkart M.D."/>
            <person name="Allen E.E."/>
            <person name="Dorrestein P.C."/>
            <person name="Gerwick W.H."/>
            <person name="Gerwick L."/>
        </authorList>
    </citation>
    <scope>NUCLEOTIDE SEQUENCE</scope>
    <source>
        <strain evidence="7">3L</strain>
    </source>
</reference>
<keyword evidence="4" id="KW-0597">Phosphoprotein</keyword>
<dbReference type="GO" id="GO:0008610">
    <property type="term" value="P:lipid biosynthetic process"/>
    <property type="evidence" value="ECO:0007669"/>
    <property type="project" value="UniProtKB-ARBA"/>
</dbReference>
<name>F4Y2B2_9CYAN</name>
<dbReference type="FunFam" id="3.30.559.10:FF:000012">
    <property type="entry name" value="Non-ribosomal peptide synthetase"/>
    <property type="match status" value="1"/>
</dbReference>
<evidence type="ECO:0000259" key="5">
    <source>
        <dbReference type="PROSITE" id="PS50075"/>
    </source>
</evidence>
<dbReference type="Gene3D" id="3.30.559.30">
    <property type="entry name" value="Nonribosomal peptide synthetase, condensation domain"/>
    <property type="match status" value="1"/>
</dbReference>
<dbReference type="InterPro" id="IPR020806">
    <property type="entry name" value="PKS_PP-bd"/>
</dbReference>
<dbReference type="FunFam" id="1.10.1200.10:FF:000005">
    <property type="entry name" value="Nonribosomal peptide synthetase 1"/>
    <property type="match status" value="1"/>
</dbReference>
<dbReference type="GO" id="GO:0044550">
    <property type="term" value="P:secondary metabolite biosynthetic process"/>
    <property type="evidence" value="ECO:0007669"/>
    <property type="project" value="UniProtKB-ARBA"/>
</dbReference>
<dbReference type="Pfam" id="PF18563">
    <property type="entry name" value="TubC_N"/>
    <property type="match status" value="1"/>
</dbReference>
<reference evidence="8" key="2">
    <citation type="journal article" date="2011" name="Proc. Natl. Acad. Sci. U.S.A.">
        <title>Genomic insights into the physiology and ecology of the marine filamentous cyanobacterium Lyngbya majuscula.</title>
        <authorList>
            <person name="Jones A.C."/>
            <person name="Monroe E.A."/>
            <person name="Podell S."/>
            <person name="Hess W.R."/>
            <person name="Klages S."/>
            <person name="Esquenazi E."/>
            <person name="Niessen S."/>
            <person name="Hoover H."/>
            <person name="Rothmann M."/>
            <person name="Lasken R.S."/>
            <person name="Yates J.R.III."/>
            <person name="Reinhardt R."/>
            <person name="Kube M."/>
            <person name="Burkart M.D."/>
            <person name="Allen E.E."/>
            <person name="Dorrestein P.C."/>
            <person name="Gerwick W.H."/>
            <person name="Gerwick L."/>
        </authorList>
    </citation>
    <scope>NUCLEOTIDE SEQUENCE [LARGE SCALE GENOMIC DNA]</scope>
    <source>
        <strain evidence="8">3L</strain>
    </source>
</reference>
<evidence type="ECO:0000313" key="8">
    <source>
        <dbReference type="Proteomes" id="UP000003959"/>
    </source>
</evidence>
<dbReference type="CDD" id="cd19531">
    <property type="entry name" value="LCL_NRPS-like"/>
    <property type="match status" value="1"/>
</dbReference>
<evidence type="ECO:0000256" key="4">
    <source>
        <dbReference type="ARBA" id="ARBA00022553"/>
    </source>
</evidence>
<dbReference type="Gene3D" id="1.10.1200.10">
    <property type="entry name" value="ACP-like"/>
    <property type="match status" value="1"/>
</dbReference>
<organism evidence="7 8">
    <name type="scientific">Moorena producens 3L</name>
    <dbReference type="NCBI Taxonomy" id="489825"/>
    <lineage>
        <taxon>Bacteria</taxon>
        <taxon>Bacillati</taxon>
        <taxon>Cyanobacteriota</taxon>
        <taxon>Cyanophyceae</taxon>
        <taxon>Coleofasciculales</taxon>
        <taxon>Coleofasciculaceae</taxon>
        <taxon>Moorena</taxon>
    </lineage>
</organism>
<dbReference type="RefSeq" id="WP_008190460.1">
    <property type="nucleotide sequence ID" value="NZ_GL890970.1"/>
</dbReference>
<dbReference type="CDD" id="cd12115">
    <property type="entry name" value="A_NRPS_Sfm_like"/>
    <property type="match status" value="1"/>
</dbReference>
<dbReference type="AlphaFoldDB" id="F4Y2B2"/>
<dbReference type="GO" id="GO:0031177">
    <property type="term" value="F:phosphopantetheine binding"/>
    <property type="evidence" value="ECO:0007669"/>
    <property type="project" value="InterPro"/>
</dbReference>
<evidence type="ECO:0000256" key="1">
    <source>
        <dbReference type="ARBA" id="ARBA00001957"/>
    </source>
</evidence>
<dbReference type="SUPFAM" id="SSF47336">
    <property type="entry name" value="ACP-like"/>
    <property type="match status" value="1"/>
</dbReference>
<dbReference type="PROSITE" id="PS00455">
    <property type="entry name" value="AMP_BINDING"/>
    <property type="match status" value="1"/>
</dbReference>
<dbReference type="InterPro" id="IPR009081">
    <property type="entry name" value="PP-bd_ACP"/>
</dbReference>
<dbReference type="PROSITE" id="PS50075">
    <property type="entry name" value="CARRIER"/>
    <property type="match status" value="1"/>
</dbReference>
<dbReference type="GO" id="GO:0003824">
    <property type="term" value="F:catalytic activity"/>
    <property type="evidence" value="ECO:0007669"/>
    <property type="project" value="InterPro"/>
</dbReference>
<dbReference type="NCBIfam" id="TIGR01733">
    <property type="entry name" value="AA-adenyl-dom"/>
    <property type="match status" value="1"/>
</dbReference>
<proteinExistence type="inferred from homology"/>
<dbReference type="Gene3D" id="3.30.559.10">
    <property type="entry name" value="Chloramphenicol acetyltransferase-like domain"/>
    <property type="match status" value="1"/>
</dbReference>
<dbReference type="Proteomes" id="UP000003959">
    <property type="component" value="Unassembled WGS sequence"/>
</dbReference>
<evidence type="ECO:0000313" key="6">
    <source>
        <dbReference type="EMBL" id="AEF01453.1"/>
    </source>
</evidence>
<dbReference type="FunFam" id="3.30.300.30:FF:000010">
    <property type="entry name" value="Enterobactin synthetase component F"/>
    <property type="match status" value="1"/>
</dbReference>
<evidence type="ECO:0000256" key="2">
    <source>
        <dbReference type="ARBA" id="ARBA00006432"/>
    </source>
</evidence>
<dbReference type="FunFam" id="3.40.50.12780:FF:000012">
    <property type="entry name" value="Non-ribosomal peptide synthetase"/>
    <property type="match status" value="1"/>
</dbReference>
<dbReference type="SMART" id="SM00823">
    <property type="entry name" value="PKS_PP"/>
    <property type="match status" value="1"/>
</dbReference>
<dbReference type="Pfam" id="PF00550">
    <property type="entry name" value="PP-binding"/>
    <property type="match status" value="1"/>
</dbReference>
<dbReference type="GO" id="GO:0005829">
    <property type="term" value="C:cytosol"/>
    <property type="evidence" value="ECO:0007669"/>
    <property type="project" value="TreeGrafter"/>
</dbReference>
<comment type="similarity">
    <text evidence="2">Belongs to the ATP-dependent AMP-binding enzyme family.</text>
</comment>
<reference evidence="6" key="1">
    <citation type="submission" date="2010-12" db="EMBL/GenBank/DDBJ databases">
        <title>Genomic insights into the physiology and ecology of the marine filamentous cyanobacterium Moorea producens.</title>
        <authorList>
            <person name="Jones A.C."/>
            <person name="Monroe E.A."/>
            <person name="Podell S."/>
            <person name="Hess W.R."/>
            <person name="Klages S."/>
            <person name="Esquenazi E."/>
            <person name="Niessen S."/>
            <person name="Hoover H."/>
            <person name="Rothman M."/>
            <person name="Lasken R."/>
            <person name="Yates J.R.III."/>
            <person name="Reinhardt R."/>
            <person name="Kube M."/>
            <person name="Burkhart M."/>
            <person name="Allen E."/>
            <person name="Gerwick W.H."/>
            <person name="Gerwick L."/>
        </authorList>
    </citation>
    <scope>NUCLEOTIDE SEQUENCE</scope>
    <source>
        <strain evidence="6">3L</strain>
    </source>
</reference>
<dbReference type="Pfam" id="PF00501">
    <property type="entry name" value="AMP-binding"/>
    <property type="match status" value="1"/>
</dbReference>
<gene>
    <name evidence="7" type="ORF">LYNGBM3L_66060</name>
</gene>
<dbReference type="Gene3D" id="3.30.300.30">
    <property type="match status" value="1"/>
</dbReference>
<dbReference type="SUPFAM" id="SSF52777">
    <property type="entry name" value="CoA-dependent acyltransferases"/>
    <property type="match status" value="2"/>
</dbReference>
<dbReference type="PROSITE" id="PS00012">
    <property type="entry name" value="PHOSPHOPANTETHEINE"/>
    <property type="match status" value="1"/>
</dbReference>
<dbReference type="GO" id="GO:0043041">
    <property type="term" value="P:amino acid activation for nonribosomal peptide biosynthetic process"/>
    <property type="evidence" value="ECO:0007669"/>
    <property type="project" value="TreeGrafter"/>
</dbReference>
<dbReference type="InterPro" id="IPR025110">
    <property type="entry name" value="AMP-bd_C"/>
</dbReference>
<dbReference type="Gene3D" id="3.40.50.980">
    <property type="match status" value="2"/>
</dbReference>
<accession>F4Y2B2</accession>
<dbReference type="PANTHER" id="PTHR45527">
    <property type="entry name" value="NONRIBOSOMAL PEPTIDE SYNTHETASE"/>
    <property type="match status" value="1"/>
</dbReference>
<keyword evidence="3" id="KW-0596">Phosphopantetheine</keyword>
<protein>
    <submittedName>
        <fullName evidence="7">Amino acid adenylation domain protein</fullName>
    </submittedName>
    <submittedName>
        <fullName evidence="6">Putative nonribosomal peptide synthetase</fullName>
    </submittedName>
</protein>
<dbReference type="FunFam" id="2.30.38.10:FF:000001">
    <property type="entry name" value="Non-ribosomal peptide synthetase PvdI"/>
    <property type="match status" value="1"/>
</dbReference>
<dbReference type="InterPro" id="IPR001242">
    <property type="entry name" value="Condensation_dom"/>
</dbReference>
<evidence type="ECO:0000256" key="3">
    <source>
        <dbReference type="ARBA" id="ARBA00022450"/>
    </source>
</evidence>
<dbReference type="OrthoDB" id="9778383at2"/>
<dbReference type="InterPro" id="IPR036736">
    <property type="entry name" value="ACP-like_sf"/>
</dbReference>
<dbReference type="HOGENOM" id="CLU_000022_2_4_3"/>
<feature type="domain" description="Carrier" evidence="5">
    <location>
        <begin position="1038"/>
        <end position="1113"/>
    </location>
</feature>
<dbReference type="InterPro" id="IPR023213">
    <property type="entry name" value="CAT-like_dom_sf"/>
</dbReference>
<dbReference type="InterPro" id="IPR006162">
    <property type="entry name" value="Ppantetheine_attach_site"/>
</dbReference>
<dbReference type="Pfam" id="PF00668">
    <property type="entry name" value="Condensation"/>
    <property type="match status" value="1"/>
</dbReference>
<dbReference type="eggNOG" id="COG1020">
    <property type="taxonomic scope" value="Bacteria"/>
</dbReference>
<dbReference type="Gene3D" id="2.30.38.10">
    <property type="entry name" value="Luciferase, Domain 3"/>
    <property type="match status" value="1"/>
</dbReference>
<dbReference type="InterPro" id="IPR010071">
    <property type="entry name" value="AA_adenyl_dom"/>
</dbReference>
<dbReference type="InterPro" id="IPR020845">
    <property type="entry name" value="AMP-binding_CS"/>
</dbReference>
<dbReference type="FunFam" id="3.40.50.980:FF:000001">
    <property type="entry name" value="Non-ribosomal peptide synthetase"/>
    <property type="match status" value="1"/>
</dbReference>
<dbReference type="SUPFAM" id="SSF56801">
    <property type="entry name" value="Acetyl-CoA synthetase-like"/>
    <property type="match status" value="1"/>
</dbReference>
<dbReference type="PANTHER" id="PTHR45527:SF14">
    <property type="entry name" value="PLIPASTATIN SYNTHASE SUBUNIT B"/>
    <property type="match status" value="1"/>
</dbReference>